<feature type="compositionally biased region" description="Basic and acidic residues" evidence="1">
    <location>
        <begin position="15"/>
        <end position="24"/>
    </location>
</feature>
<evidence type="ECO:0000313" key="3">
    <source>
        <dbReference type="Proteomes" id="UP000018130"/>
    </source>
</evidence>
<dbReference type="GO" id="GO:0051301">
    <property type="term" value="P:cell division"/>
    <property type="evidence" value="ECO:0007669"/>
    <property type="project" value="UniProtKB-KW"/>
</dbReference>
<comment type="caution">
    <text evidence="2">The sequence shown here is derived from an EMBL/GenBank/DDBJ whole genome shotgun (WGS) entry which is preliminary data.</text>
</comment>
<name>T2JT56_CROWT</name>
<proteinExistence type="predicted"/>
<gene>
    <name evidence="2" type="ORF">CWATWH0402_3998</name>
</gene>
<reference evidence="2 3" key="2">
    <citation type="submission" date="2013-09" db="EMBL/GenBank/DDBJ databases">
        <title>Whole genome comparison of six Crocosphaera watsonii strains with differing phenotypes.</title>
        <authorList>
            <person name="Bench S.R."/>
            <person name="Heller P."/>
            <person name="Frank I."/>
            <person name="Arciniega M."/>
            <person name="Shilova I.N."/>
            <person name="Zehr J.P."/>
        </authorList>
    </citation>
    <scope>NUCLEOTIDE SEQUENCE [LARGE SCALE GENOMIC DNA]</scope>
    <source>
        <strain evidence="2 3">WH 0402</strain>
    </source>
</reference>
<dbReference type="Proteomes" id="UP000018130">
    <property type="component" value="Unassembled WGS sequence"/>
</dbReference>
<accession>T2JT56</accession>
<reference evidence="2 3" key="1">
    <citation type="submission" date="2013-01" db="EMBL/GenBank/DDBJ databases">
        <authorList>
            <person name="Bench S."/>
        </authorList>
    </citation>
    <scope>NUCLEOTIDE SEQUENCE [LARGE SCALE GENOMIC DNA]</scope>
    <source>
        <strain evidence="2 3">WH 0402</strain>
    </source>
</reference>
<protein>
    <submittedName>
        <fullName evidence="2">Cell division trigger factor</fullName>
        <ecNumber evidence="2">5.2.1.8</ecNumber>
    </submittedName>
</protein>
<sequence>MLQEKATVELVPKGTLEEEKKAESEAEEEAAEQTVDVEVQEQE</sequence>
<organism evidence="2 3">
    <name type="scientific">Crocosphaera watsonii WH 0402</name>
    <dbReference type="NCBI Taxonomy" id="1284629"/>
    <lineage>
        <taxon>Bacteria</taxon>
        <taxon>Bacillati</taxon>
        <taxon>Cyanobacteriota</taxon>
        <taxon>Cyanophyceae</taxon>
        <taxon>Oscillatoriophycideae</taxon>
        <taxon>Chroococcales</taxon>
        <taxon>Aphanothecaceae</taxon>
        <taxon>Crocosphaera</taxon>
    </lineage>
</organism>
<dbReference type="AlphaFoldDB" id="T2JT56"/>
<dbReference type="EC" id="5.2.1.8" evidence="2"/>
<evidence type="ECO:0000256" key="1">
    <source>
        <dbReference type="SAM" id="MobiDB-lite"/>
    </source>
</evidence>
<dbReference type="EMBL" id="CAQN01000882">
    <property type="protein sequence ID" value="CCQ69023.1"/>
    <property type="molecule type" value="Genomic_DNA"/>
</dbReference>
<keyword evidence="2" id="KW-0413">Isomerase</keyword>
<keyword evidence="2" id="KW-0131">Cell cycle</keyword>
<keyword evidence="2" id="KW-0132">Cell division</keyword>
<dbReference type="GO" id="GO:0003755">
    <property type="term" value="F:peptidyl-prolyl cis-trans isomerase activity"/>
    <property type="evidence" value="ECO:0007669"/>
    <property type="project" value="UniProtKB-EC"/>
</dbReference>
<evidence type="ECO:0000313" key="2">
    <source>
        <dbReference type="EMBL" id="CCQ69023.1"/>
    </source>
</evidence>
<feature type="region of interest" description="Disordered" evidence="1">
    <location>
        <begin position="1"/>
        <end position="43"/>
    </location>
</feature>